<keyword evidence="3" id="KW-1185">Reference proteome</keyword>
<dbReference type="Proteomes" id="UP000314294">
    <property type="component" value="Unassembled WGS sequence"/>
</dbReference>
<evidence type="ECO:0000313" key="3">
    <source>
        <dbReference type="Proteomes" id="UP000314294"/>
    </source>
</evidence>
<sequence length="107" mass="12119">MRQREQEKKKNSDMEHFAEEEEEEEEEGIGVSIETTYLARVSSEQVSVRDQQDTTITWSGSSLGVCSKSDVPSLREVSLLSVGHRRGSCRRLKAGSVEMENTARRSR</sequence>
<feature type="region of interest" description="Disordered" evidence="1">
    <location>
        <begin position="1"/>
        <end position="31"/>
    </location>
</feature>
<comment type="caution">
    <text evidence="2">The sequence shown here is derived from an EMBL/GenBank/DDBJ whole genome shotgun (WGS) entry which is preliminary data.</text>
</comment>
<feature type="compositionally biased region" description="Basic and acidic residues" evidence="1">
    <location>
        <begin position="1"/>
        <end position="17"/>
    </location>
</feature>
<proteinExistence type="predicted"/>
<accession>A0A4Z2HCX2</accession>
<evidence type="ECO:0000256" key="1">
    <source>
        <dbReference type="SAM" id="MobiDB-lite"/>
    </source>
</evidence>
<reference evidence="2 3" key="1">
    <citation type="submission" date="2019-03" db="EMBL/GenBank/DDBJ databases">
        <title>First draft genome of Liparis tanakae, snailfish: a comprehensive survey of snailfish specific genes.</title>
        <authorList>
            <person name="Kim W."/>
            <person name="Song I."/>
            <person name="Jeong J.-H."/>
            <person name="Kim D."/>
            <person name="Kim S."/>
            <person name="Ryu S."/>
            <person name="Song J.Y."/>
            <person name="Lee S.K."/>
        </authorList>
    </citation>
    <scope>NUCLEOTIDE SEQUENCE [LARGE SCALE GENOMIC DNA]</scope>
    <source>
        <tissue evidence="2">Muscle</tissue>
    </source>
</reference>
<name>A0A4Z2HCX2_9TELE</name>
<evidence type="ECO:0000313" key="2">
    <source>
        <dbReference type="EMBL" id="TNN63727.1"/>
    </source>
</evidence>
<dbReference type="EMBL" id="SRLO01000267">
    <property type="protein sequence ID" value="TNN63727.1"/>
    <property type="molecule type" value="Genomic_DNA"/>
</dbReference>
<organism evidence="2 3">
    <name type="scientific">Liparis tanakae</name>
    <name type="common">Tanaka's snailfish</name>
    <dbReference type="NCBI Taxonomy" id="230148"/>
    <lineage>
        <taxon>Eukaryota</taxon>
        <taxon>Metazoa</taxon>
        <taxon>Chordata</taxon>
        <taxon>Craniata</taxon>
        <taxon>Vertebrata</taxon>
        <taxon>Euteleostomi</taxon>
        <taxon>Actinopterygii</taxon>
        <taxon>Neopterygii</taxon>
        <taxon>Teleostei</taxon>
        <taxon>Neoteleostei</taxon>
        <taxon>Acanthomorphata</taxon>
        <taxon>Eupercaria</taxon>
        <taxon>Perciformes</taxon>
        <taxon>Cottioidei</taxon>
        <taxon>Cottales</taxon>
        <taxon>Liparidae</taxon>
        <taxon>Liparis</taxon>
    </lineage>
</organism>
<protein>
    <submittedName>
        <fullName evidence="2">Uncharacterized protein</fullName>
    </submittedName>
</protein>
<gene>
    <name evidence="2" type="ORF">EYF80_026044</name>
</gene>
<dbReference type="AlphaFoldDB" id="A0A4Z2HCX2"/>
<feature type="compositionally biased region" description="Acidic residues" evidence="1">
    <location>
        <begin position="18"/>
        <end position="28"/>
    </location>
</feature>